<dbReference type="InterPro" id="IPR043828">
    <property type="entry name" value="DUF5805"/>
</dbReference>
<name>A0ABD5Z2T2_9EURY</name>
<evidence type="ECO:0000313" key="3">
    <source>
        <dbReference type="Proteomes" id="UP001596447"/>
    </source>
</evidence>
<proteinExistence type="predicted"/>
<organism evidence="2 3">
    <name type="scientific">Halospeciosus flavus</name>
    <dbReference type="NCBI Taxonomy" id="3032283"/>
    <lineage>
        <taxon>Archaea</taxon>
        <taxon>Methanobacteriati</taxon>
        <taxon>Methanobacteriota</taxon>
        <taxon>Stenosarchaea group</taxon>
        <taxon>Halobacteria</taxon>
        <taxon>Halobacteriales</taxon>
        <taxon>Halobacteriaceae</taxon>
        <taxon>Halospeciosus</taxon>
    </lineage>
</organism>
<dbReference type="Proteomes" id="UP001596447">
    <property type="component" value="Unassembled WGS sequence"/>
</dbReference>
<dbReference type="Pfam" id="PF19121">
    <property type="entry name" value="DUF5805"/>
    <property type="match status" value="1"/>
</dbReference>
<protein>
    <submittedName>
        <fullName evidence="2">DUF5805 domain-containing protein</fullName>
    </submittedName>
</protein>
<feature type="compositionally biased region" description="Basic and acidic residues" evidence="1">
    <location>
        <begin position="53"/>
        <end position="69"/>
    </location>
</feature>
<sequence length="138" mass="15139">MTDAERTAVRTYVPAAQKERWKEHADELDMSQSEFVRTMVQAGRRGFLDGESTGERDSGSGPDREEPRSGDATPGGHGLEDAVLEALDRGGPLGWDDLVDAVTGEIEDEVEETLDDLQRANRVRYSGRDGGYVLVDDV</sequence>
<keyword evidence="3" id="KW-1185">Reference proteome</keyword>
<dbReference type="AlphaFoldDB" id="A0ABD5Z2T2"/>
<gene>
    <name evidence="2" type="ORF">ACFQJ9_08530</name>
</gene>
<evidence type="ECO:0000313" key="2">
    <source>
        <dbReference type="EMBL" id="MFC7199455.1"/>
    </source>
</evidence>
<evidence type="ECO:0000256" key="1">
    <source>
        <dbReference type="SAM" id="MobiDB-lite"/>
    </source>
</evidence>
<dbReference type="RefSeq" id="WP_279529387.1">
    <property type="nucleotide sequence ID" value="NZ_CP122312.1"/>
</dbReference>
<feature type="region of interest" description="Disordered" evidence="1">
    <location>
        <begin position="41"/>
        <end position="81"/>
    </location>
</feature>
<comment type="caution">
    <text evidence="2">The sequence shown here is derived from an EMBL/GenBank/DDBJ whole genome shotgun (WGS) entry which is preliminary data.</text>
</comment>
<accession>A0ABD5Z2T2</accession>
<dbReference type="EMBL" id="JBHTAR010000011">
    <property type="protein sequence ID" value="MFC7199455.1"/>
    <property type="molecule type" value="Genomic_DNA"/>
</dbReference>
<reference evidence="2 3" key="1">
    <citation type="journal article" date="2019" name="Int. J. Syst. Evol. Microbiol.">
        <title>The Global Catalogue of Microorganisms (GCM) 10K type strain sequencing project: providing services to taxonomists for standard genome sequencing and annotation.</title>
        <authorList>
            <consortium name="The Broad Institute Genomics Platform"/>
            <consortium name="The Broad Institute Genome Sequencing Center for Infectious Disease"/>
            <person name="Wu L."/>
            <person name="Ma J."/>
        </authorList>
    </citation>
    <scope>NUCLEOTIDE SEQUENCE [LARGE SCALE GENOMIC DNA]</scope>
    <source>
        <strain evidence="2 3">XZGYJ-43</strain>
    </source>
</reference>